<dbReference type="Pfam" id="PF01712">
    <property type="entry name" value="dNK"/>
    <property type="match status" value="1"/>
</dbReference>
<feature type="binding site" evidence="2">
    <location>
        <begin position="13"/>
        <end position="21"/>
    </location>
    <ligand>
        <name>ATP</name>
        <dbReference type="ChEBI" id="CHEBI:30616"/>
    </ligand>
</feature>
<evidence type="ECO:0000256" key="2">
    <source>
        <dbReference type="PIRSR" id="PIRSR000705-3"/>
    </source>
</evidence>
<gene>
    <name evidence="4" type="ORF">E6K79_04540</name>
</gene>
<dbReference type="InterPro" id="IPR031314">
    <property type="entry name" value="DNK_dom"/>
</dbReference>
<feature type="domain" description="Deoxynucleoside kinase" evidence="3">
    <location>
        <begin position="9"/>
        <end position="202"/>
    </location>
</feature>
<evidence type="ECO:0000313" key="4">
    <source>
        <dbReference type="EMBL" id="TMQ65603.1"/>
    </source>
</evidence>
<name>A0A538TPP5_UNCEI</name>
<keyword evidence="4" id="KW-0418">Kinase</keyword>
<feature type="binding site" evidence="2">
    <location>
        <begin position="139"/>
        <end position="143"/>
    </location>
    <ligand>
        <name>ATP</name>
        <dbReference type="ChEBI" id="CHEBI:30616"/>
    </ligand>
</feature>
<comment type="caution">
    <text evidence="4">The sequence shown here is derived from an EMBL/GenBank/DDBJ whole genome shotgun (WGS) entry which is preliminary data.</text>
</comment>
<keyword evidence="2" id="KW-0547">Nucleotide-binding</keyword>
<dbReference type="AlphaFoldDB" id="A0A538TPP5"/>
<keyword evidence="2" id="KW-0067">ATP-binding</keyword>
<dbReference type="SUPFAM" id="SSF52540">
    <property type="entry name" value="P-loop containing nucleoside triphosphate hydrolases"/>
    <property type="match status" value="1"/>
</dbReference>
<dbReference type="PANTHER" id="PTHR10513:SF46">
    <property type="entry name" value="DEOXYGUANOSINE KINASE"/>
    <property type="match status" value="1"/>
</dbReference>
<proteinExistence type="predicted"/>
<dbReference type="InterPro" id="IPR050566">
    <property type="entry name" value="Deoxyribonucleoside_kinase"/>
</dbReference>
<dbReference type="PANTHER" id="PTHR10513">
    <property type="entry name" value="DEOXYNUCLEOSIDE KINASE"/>
    <property type="match status" value="1"/>
</dbReference>
<evidence type="ECO:0000259" key="3">
    <source>
        <dbReference type="Pfam" id="PF01712"/>
    </source>
</evidence>
<dbReference type="Proteomes" id="UP000317691">
    <property type="component" value="Unassembled WGS sequence"/>
</dbReference>
<sequence>MTSALGRYIAIEGVIGVGKTSLAKLLAERFHARLVLEEPEANPFLPDFYKDPRRYAFQTQMFFLVSRYKDLRERVHPDLFHEGIVADYLFQKDRIFANLNLNDRELTLYNAIAPQLEAEVPTPDLVVYLQASPEVIAQRVQQRGRQYERLMDPKYTATLTEAYNYFFFHYREAPLLVVSTDEMNFVDRRSDLEDLIHRVEQHREGVAYVNPGARAGEGR</sequence>
<dbReference type="EMBL" id="VBOZ01000012">
    <property type="protein sequence ID" value="TMQ65603.1"/>
    <property type="molecule type" value="Genomic_DNA"/>
</dbReference>
<dbReference type="Gene3D" id="3.40.50.300">
    <property type="entry name" value="P-loop containing nucleotide triphosphate hydrolases"/>
    <property type="match status" value="1"/>
</dbReference>
<dbReference type="PIRSF" id="PIRSF000705">
    <property type="entry name" value="DNK"/>
    <property type="match status" value="1"/>
</dbReference>
<evidence type="ECO:0000313" key="5">
    <source>
        <dbReference type="Proteomes" id="UP000317691"/>
    </source>
</evidence>
<keyword evidence="4" id="KW-0808">Transferase</keyword>
<feature type="active site" description="Proton acceptor" evidence="1">
    <location>
        <position position="87"/>
    </location>
</feature>
<dbReference type="GO" id="GO:0019136">
    <property type="term" value="F:deoxynucleoside kinase activity"/>
    <property type="evidence" value="ECO:0007669"/>
    <property type="project" value="InterPro"/>
</dbReference>
<organism evidence="4 5">
    <name type="scientific">Eiseniibacteriota bacterium</name>
    <dbReference type="NCBI Taxonomy" id="2212470"/>
    <lineage>
        <taxon>Bacteria</taxon>
        <taxon>Candidatus Eiseniibacteriota</taxon>
    </lineage>
</organism>
<dbReference type="GO" id="GO:0005737">
    <property type="term" value="C:cytoplasm"/>
    <property type="evidence" value="ECO:0007669"/>
    <property type="project" value="TreeGrafter"/>
</dbReference>
<reference evidence="4 5" key="1">
    <citation type="journal article" date="2019" name="Nat. Microbiol.">
        <title>Mediterranean grassland soil C-N compound turnover is dependent on rainfall and depth, and is mediated by genomically divergent microorganisms.</title>
        <authorList>
            <person name="Diamond S."/>
            <person name="Andeer P.F."/>
            <person name="Li Z."/>
            <person name="Crits-Christoph A."/>
            <person name="Burstein D."/>
            <person name="Anantharaman K."/>
            <person name="Lane K.R."/>
            <person name="Thomas B.C."/>
            <person name="Pan C."/>
            <person name="Northen T.R."/>
            <person name="Banfield J.F."/>
        </authorList>
    </citation>
    <scope>NUCLEOTIDE SEQUENCE [LARGE SCALE GENOMIC DNA]</scope>
    <source>
        <strain evidence="4">WS_9</strain>
    </source>
</reference>
<dbReference type="InterPro" id="IPR027417">
    <property type="entry name" value="P-loop_NTPase"/>
</dbReference>
<dbReference type="GO" id="GO:0005524">
    <property type="term" value="F:ATP binding"/>
    <property type="evidence" value="ECO:0007669"/>
    <property type="project" value="UniProtKB-KW"/>
</dbReference>
<evidence type="ECO:0000256" key="1">
    <source>
        <dbReference type="PIRSR" id="PIRSR000705-1"/>
    </source>
</evidence>
<protein>
    <submittedName>
        <fullName evidence="4">Deoxynucleoside kinase</fullName>
    </submittedName>
</protein>
<accession>A0A538TPP5</accession>
<dbReference type="CDD" id="cd01673">
    <property type="entry name" value="dNK"/>
    <property type="match status" value="1"/>
</dbReference>
<dbReference type="InterPro" id="IPR002624">
    <property type="entry name" value="DCK/DGK"/>
</dbReference>